<gene>
    <name evidence="2" type="ORF">RM445_07265</name>
</gene>
<evidence type="ECO:0000313" key="3">
    <source>
        <dbReference type="Proteomes" id="UP001183202"/>
    </source>
</evidence>
<evidence type="ECO:0000313" key="2">
    <source>
        <dbReference type="EMBL" id="MDT0349324.1"/>
    </source>
</evidence>
<dbReference type="GO" id="GO:0016787">
    <property type="term" value="F:hydrolase activity"/>
    <property type="evidence" value="ECO:0007669"/>
    <property type="project" value="UniProtKB-KW"/>
</dbReference>
<dbReference type="PANTHER" id="PTHR43798:SF33">
    <property type="entry name" value="HYDROLASE, PUTATIVE (AFU_ORTHOLOGUE AFUA_2G14860)-RELATED"/>
    <property type="match status" value="1"/>
</dbReference>
<dbReference type="Proteomes" id="UP001183202">
    <property type="component" value="Unassembled WGS sequence"/>
</dbReference>
<dbReference type="SUPFAM" id="SSF53474">
    <property type="entry name" value="alpha/beta-Hydrolases"/>
    <property type="match status" value="1"/>
</dbReference>
<feature type="domain" description="AB hydrolase-1" evidence="1">
    <location>
        <begin position="21"/>
        <end position="250"/>
    </location>
</feature>
<dbReference type="PANTHER" id="PTHR43798">
    <property type="entry name" value="MONOACYLGLYCEROL LIPASE"/>
    <property type="match status" value="1"/>
</dbReference>
<evidence type="ECO:0000259" key="1">
    <source>
        <dbReference type="Pfam" id="PF00561"/>
    </source>
</evidence>
<organism evidence="2 3">
    <name type="scientific">Pseudonocardia charpentierae</name>
    <dbReference type="NCBI Taxonomy" id="3075545"/>
    <lineage>
        <taxon>Bacteria</taxon>
        <taxon>Bacillati</taxon>
        <taxon>Actinomycetota</taxon>
        <taxon>Actinomycetes</taxon>
        <taxon>Pseudonocardiales</taxon>
        <taxon>Pseudonocardiaceae</taxon>
        <taxon>Pseudonocardia</taxon>
    </lineage>
</organism>
<dbReference type="InterPro" id="IPR000073">
    <property type="entry name" value="AB_hydrolase_1"/>
</dbReference>
<name>A0ABU2N611_9PSEU</name>
<protein>
    <submittedName>
        <fullName evidence="2">Alpha/beta fold hydrolase</fullName>
    </submittedName>
</protein>
<reference evidence="3" key="1">
    <citation type="submission" date="2023-07" db="EMBL/GenBank/DDBJ databases">
        <title>30 novel species of actinomycetes from the DSMZ collection.</title>
        <authorList>
            <person name="Nouioui I."/>
        </authorList>
    </citation>
    <scope>NUCLEOTIDE SEQUENCE [LARGE SCALE GENOMIC DNA]</scope>
    <source>
        <strain evidence="3">DSM 45834</strain>
    </source>
</reference>
<dbReference type="Gene3D" id="3.40.50.1820">
    <property type="entry name" value="alpha/beta hydrolase"/>
    <property type="match status" value="1"/>
</dbReference>
<keyword evidence="3" id="KW-1185">Reference proteome</keyword>
<dbReference type="EMBL" id="JAVREJ010000003">
    <property type="protein sequence ID" value="MDT0349324.1"/>
    <property type="molecule type" value="Genomic_DNA"/>
</dbReference>
<accession>A0ABU2N611</accession>
<dbReference type="InterPro" id="IPR029058">
    <property type="entry name" value="AB_hydrolase_fold"/>
</dbReference>
<keyword evidence="2" id="KW-0378">Hydrolase</keyword>
<dbReference type="InterPro" id="IPR050266">
    <property type="entry name" value="AB_hydrolase_sf"/>
</dbReference>
<proteinExistence type="predicted"/>
<comment type="caution">
    <text evidence="2">The sequence shown here is derived from an EMBL/GenBank/DDBJ whole genome shotgun (WGS) entry which is preliminary data.</text>
</comment>
<sequence>METADRGRFVVWDAAGPVGAPTLVLLHGVTLDVETNWSGAIPTLAQHFRVLAMDLRGHGDGPPARMPYRLEDCADDVAAVVRELRTGPVIVVGYSMGGIIAQTFWRRHRELTAGLVLCATARNVSGSFLEQLTAMTMPFVVGAMGWIPPVFPMRADLVGGHLLGDGLEPRVRRAALARMRRIPLVTALAAMQAVCHFSSHRWIAAVDVPAAVLVTRNDRVVPPSRQMRLARALPGAVVVEIDGDHDVFLGAPRAFAHALVDACLATSVDDRRPEGSEQAS</sequence>
<dbReference type="Pfam" id="PF00561">
    <property type="entry name" value="Abhydrolase_1"/>
    <property type="match status" value="1"/>
</dbReference>
<dbReference type="PRINTS" id="PR00111">
    <property type="entry name" value="ABHYDROLASE"/>
</dbReference>
<dbReference type="RefSeq" id="WP_311555326.1">
    <property type="nucleotide sequence ID" value="NZ_JAVREJ010000003.1"/>
</dbReference>